<keyword evidence="1" id="KW-0812">Transmembrane</keyword>
<dbReference type="SUPFAM" id="SSF103481">
    <property type="entry name" value="Multidrug resistance efflux transporter EmrE"/>
    <property type="match status" value="1"/>
</dbReference>
<dbReference type="Proteomes" id="UP000034224">
    <property type="component" value="Unassembled WGS sequence"/>
</dbReference>
<name>A0A0G1W7E3_9BACT</name>
<keyword evidence="1" id="KW-0472">Membrane</keyword>
<feature type="transmembrane region" description="Helical" evidence="1">
    <location>
        <begin position="95"/>
        <end position="114"/>
    </location>
</feature>
<evidence type="ECO:0000256" key="1">
    <source>
        <dbReference type="SAM" id="Phobius"/>
    </source>
</evidence>
<proteinExistence type="predicted"/>
<dbReference type="InterPro" id="IPR037185">
    <property type="entry name" value="EmrE-like"/>
</dbReference>
<protein>
    <recommendedName>
        <fullName evidence="4">EamA domain-containing protein</fullName>
    </recommendedName>
</protein>
<organism evidence="2 3">
    <name type="scientific">Candidatus Jorgensenbacteria bacterium GW2011_GWB1_50_10</name>
    <dbReference type="NCBI Taxonomy" id="1618665"/>
    <lineage>
        <taxon>Bacteria</taxon>
        <taxon>Candidatus Joergenseniibacteriota</taxon>
    </lineage>
</organism>
<feature type="transmembrane region" description="Helical" evidence="1">
    <location>
        <begin position="41"/>
        <end position="59"/>
    </location>
</feature>
<dbReference type="AlphaFoldDB" id="A0A0G1W7E3"/>
<dbReference type="EMBL" id="LCQK01000006">
    <property type="protein sequence ID" value="KKW14603.1"/>
    <property type="molecule type" value="Genomic_DNA"/>
</dbReference>
<reference evidence="2 3" key="1">
    <citation type="journal article" date="2015" name="Nature">
        <title>rRNA introns, odd ribosomes, and small enigmatic genomes across a large radiation of phyla.</title>
        <authorList>
            <person name="Brown C.T."/>
            <person name="Hug L.A."/>
            <person name="Thomas B.C."/>
            <person name="Sharon I."/>
            <person name="Castelle C.J."/>
            <person name="Singh A."/>
            <person name="Wilkins M.J."/>
            <person name="Williams K.H."/>
            <person name="Banfield J.F."/>
        </authorList>
    </citation>
    <scope>NUCLEOTIDE SEQUENCE [LARGE SCALE GENOMIC DNA]</scope>
</reference>
<feature type="transmembrane region" description="Helical" evidence="1">
    <location>
        <begin position="66"/>
        <end position="89"/>
    </location>
</feature>
<dbReference type="Gene3D" id="1.10.3730.20">
    <property type="match status" value="1"/>
</dbReference>
<evidence type="ECO:0000313" key="3">
    <source>
        <dbReference type="Proteomes" id="UP000034224"/>
    </source>
</evidence>
<evidence type="ECO:0008006" key="4">
    <source>
        <dbReference type="Google" id="ProtNLM"/>
    </source>
</evidence>
<feature type="transmembrane region" description="Helical" evidence="1">
    <location>
        <begin position="7"/>
        <end position="29"/>
    </location>
</feature>
<keyword evidence="1" id="KW-1133">Transmembrane helix</keyword>
<evidence type="ECO:0000313" key="2">
    <source>
        <dbReference type="EMBL" id="KKW14603.1"/>
    </source>
</evidence>
<gene>
    <name evidence="2" type="ORF">UY55_C0006G0012</name>
</gene>
<accession>A0A0G1W7E3</accession>
<sequence length="115" mass="12934">MNFFLTLVNKIPIIILLLISACFVAFGDFFGKTWSLNQKNIFYFLSFLSYGAVAIFYLPTLLRESLVVTTVIYSIFIIFVSMFIGMVIFGETLSLVRWVGVILGIVSLVILTSAK</sequence>
<comment type="caution">
    <text evidence="2">The sequence shown here is derived from an EMBL/GenBank/DDBJ whole genome shotgun (WGS) entry which is preliminary data.</text>
</comment>
<dbReference type="STRING" id="1618665.UY55_C0006G0012"/>